<accession>A0ABV3XFG1</accession>
<evidence type="ECO:0000256" key="4">
    <source>
        <dbReference type="SAM" id="MobiDB-lite"/>
    </source>
</evidence>
<evidence type="ECO:0000256" key="1">
    <source>
        <dbReference type="ARBA" id="ARBA00022630"/>
    </source>
</evidence>
<evidence type="ECO:0000256" key="2">
    <source>
        <dbReference type="ARBA" id="ARBA00023002"/>
    </source>
</evidence>
<dbReference type="SUPFAM" id="SSF51905">
    <property type="entry name" value="FAD/NAD(P)-binding domain"/>
    <property type="match status" value="1"/>
</dbReference>
<name>A0ABV3XFG1_9ACTN</name>
<dbReference type="PRINTS" id="PR00469">
    <property type="entry name" value="PNDRDTASEII"/>
</dbReference>
<feature type="region of interest" description="Disordered" evidence="4">
    <location>
        <begin position="500"/>
        <end position="530"/>
    </location>
</feature>
<keyword evidence="1" id="KW-0285">Flavoprotein</keyword>
<organism evidence="7 8">
    <name type="scientific">Geodermatophilus maliterrae</name>
    <dbReference type="NCBI Taxonomy" id="3162531"/>
    <lineage>
        <taxon>Bacteria</taxon>
        <taxon>Bacillati</taxon>
        <taxon>Actinomycetota</taxon>
        <taxon>Actinomycetes</taxon>
        <taxon>Geodermatophilales</taxon>
        <taxon>Geodermatophilaceae</taxon>
        <taxon>Geodermatophilus</taxon>
    </lineage>
</organism>
<dbReference type="Gene3D" id="3.50.50.60">
    <property type="entry name" value="FAD/NAD(P)-binding domain"/>
    <property type="match status" value="2"/>
</dbReference>
<dbReference type="InterPro" id="IPR041698">
    <property type="entry name" value="Methyltransf_25"/>
</dbReference>
<dbReference type="SUPFAM" id="SSF53335">
    <property type="entry name" value="S-adenosyl-L-methionine-dependent methyltransferases"/>
    <property type="match status" value="1"/>
</dbReference>
<keyword evidence="8" id="KW-1185">Reference proteome</keyword>
<dbReference type="PRINTS" id="PR00368">
    <property type="entry name" value="FADPNR"/>
</dbReference>
<dbReference type="InterPro" id="IPR023753">
    <property type="entry name" value="FAD/NAD-binding_dom"/>
</dbReference>
<dbReference type="Gene3D" id="3.40.50.150">
    <property type="entry name" value="Vaccinia Virus protein VP39"/>
    <property type="match status" value="1"/>
</dbReference>
<evidence type="ECO:0000256" key="3">
    <source>
        <dbReference type="ARBA" id="ARBA00048132"/>
    </source>
</evidence>
<gene>
    <name evidence="7" type="ORF">ABQ292_12475</name>
</gene>
<dbReference type="InterPro" id="IPR036188">
    <property type="entry name" value="FAD/NAD-bd_sf"/>
</dbReference>
<evidence type="ECO:0000259" key="6">
    <source>
        <dbReference type="Pfam" id="PF13649"/>
    </source>
</evidence>
<feature type="domain" description="Methyltransferase" evidence="6">
    <location>
        <begin position="360"/>
        <end position="451"/>
    </location>
</feature>
<feature type="domain" description="FAD/NAD(P)-binding" evidence="5">
    <location>
        <begin position="5"/>
        <end position="288"/>
    </location>
</feature>
<protein>
    <submittedName>
        <fullName evidence="7">FAD-dependent oxidoreductase</fullName>
    </submittedName>
</protein>
<evidence type="ECO:0000259" key="5">
    <source>
        <dbReference type="Pfam" id="PF07992"/>
    </source>
</evidence>
<dbReference type="EMBL" id="JBFNXQ010000034">
    <property type="protein sequence ID" value="MEX5719176.1"/>
    <property type="molecule type" value="Genomic_DNA"/>
</dbReference>
<dbReference type="Proteomes" id="UP001560045">
    <property type="component" value="Unassembled WGS sequence"/>
</dbReference>
<dbReference type="InterPro" id="IPR050097">
    <property type="entry name" value="Ferredoxin-NADP_redctase_2"/>
</dbReference>
<dbReference type="PANTHER" id="PTHR48105">
    <property type="entry name" value="THIOREDOXIN REDUCTASE 1-RELATED-RELATED"/>
    <property type="match status" value="1"/>
</dbReference>
<dbReference type="Pfam" id="PF07992">
    <property type="entry name" value="Pyr_redox_2"/>
    <property type="match status" value="1"/>
</dbReference>
<sequence>MDETYDVVVIGGGAAGLSGALALGRARRSVAVVDDGTPRNAPAHEMHNYLGRDGTPPAQLLADGRAEVAGYGVALVDDRVTGVGGSVGAFTVDLAGGRVLRARRLLVTTGLSDELPEIPGVRELWGTDVLHCPYCHGWEVRDRPIGVVATGPMSLHQAQLWRQWSTDVVLFQHTADAPEGEVADALAARGVRVVPGEVAGLETDGGRLTGVRLASGEVVPRAAVVVAPRFTARSAVLTGLGLDAVPFRMGEAVVGSHVPVDARGATAVPGVWAAGNVADPAAQVVSSAAAGLWAGAQLNADLVAEDTRFAVEVMRAQSDPEFGQAWWEDRYRSHERSVWSGRVNDVLATEAADLPPGRALDAGAGEGGDAVWLARRGWEVTALDVSRTALDRAAAAAAEAGVALETRRADVTAWEPGEERWDLVTASFLHFLPDRRDDVLRRLASAVAPGGTLLVTAHDGSDLHGAVQRPGLPEWYATGEQMAAVLDSADWAVEVAEARPRTARGHEHGSVHVADAVLRARRRQSSSSRV</sequence>
<dbReference type="RefSeq" id="WP_369206747.1">
    <property type="nucleotide sequence ID" value="NZ_JBFNXQ010000034.1"/>
</dbReference>
<comment type="caution">
    <text evidence="7">The sequence shown here is derived from an EMBL/GenBank/DDBJ whole genome shotgun (WGS) entry which is preliminary data.</text>
</comment>
<proteinExistence type="predicted"/>
<dbReference type="CDD" id="cd02440">
    <property type="entry name" value="AdoMet_MTases"/>
    <property type="match status" value="1"/>
</dbReference>
<comment type="catalytic activity">
    <reaction evidence="3">
        <text>[thioredoxin]-dithiol + NADP(+) = [thioredoxin]-disulfide + NADPH + H(+)</text>
        <dbReference type="Rhea" id="RHEA:20345"/>
        <dbReference type="Rhea" id="RHEA-COMP:10698"/>
        <dbReference type="Rhea" id="RHEA-COMP:10700"/>
        <dbReference type="ChEBI" id="CHEBI:15378"/>
        <dbReference type="ChEBI" id="CHEBI:29950"/>
        <dbReference type="ChEBI" id="CHEBI:50058"/>
        <dbReference type="ChEBI" id="CHEBI:57783"/>
        <dbReference type="ChEBI" id="CHEBI:58349"/>
        <dbReference type="EC" id="1.8.1.9"/>
    </reaction>
</comment>
<evidence type="ECO:0000313" key="8">
    <source>
        <dbReference type="Proteomes" id="UP001560045"/>
    </source>
</evidence>
<keyword evidence="2" id="KW-0560">Oxidoreductase</keyword>
<dbReference type="InterPro" id="IPR029063">
    <property type="entry name" value="SAM-dependent_MTases_sf"/>
</dbReference>
<feature type="compositionally biased region" description="Basic and acidic residues" evidence="4">
    <location>
        <begin position="500"/>
        <end position="510"/>
    </location>
</feature>
<dbReference type="Pfam" id="PF13649">
    <property type="entry name" value="Methyltransf_25"/>
    <property type="match status" value="1"/>
</dbReference>
<evidence type="ECO:0000313" key="7">
    <source>
        <dbReference type="EMBL" id="MEX5719176.1"/>
    </source>
</evidence>
<reference evidence="7 8" key="1">
    <citation type="submission" date="2024-06" db="EMBL/GenBank/DDBJ databases">
        <title>Draft genome sequence of Geodermatophilus badlandi, a novel member of the Geodermatophilaceae isolated from badland sedimentary rocks in the Red desert, Wyoming, USA.</title>
        <authorList>
            <person name="Ben Tekaya S."/>
            <person name="Nouioui I."/>
            <person name="Flores G.M."/>
            <person name="Shaal M.N."/>
            <person name="Bredoire F."/>
            <person name="Basile F."/>
            <person name="Van Diepen L."/>
            <person name="Ward N.L."/>
        </authorList>
    </citation>
    <scope>NUCLEOTIDE SEQUENCE [LARGE SCALE GENOMIC DNA]</scope>
    <source>
        <strain evidence="7 8">WL48A</strain>
    </source>
</reference>